<keyword evidence="9 10" id="KW-0998">Cell outer membrane</keyword>
<proteinExistence type="inferred from homology"/>
<dbReference type="RefSeq" id="WP_265127740.1">
    <property type="nucleotide sequence ID" value="NZ_JAPCHY010000007.1"/>
</dbReference>
<keyword evidence="15" id="KW-1185">Reference proteome</keyword>
<dbReference type="SUPFAM" id="SSF56935">
    <property type="entry name" value="Porins"/>
    <property type="match status" value="1"/>
</dbReference>
<evidence type="ECO:0000256" key="8">
    <source>
        <dbReference type="ARBA" id="ARBA00023136"/>
    </source>
</evidence>
<dbReference type="Proteomes" id="UP001209922">
    <property type="component" value="Unassembled WGS sequence"/>
</dbReference>
<evidence type="ECO:0000256" key="1">
    <source>
        <dbReference type="ARBA" id="ARBA00004571"/>
    </source>
</evidence>
<evidence type="ECO:0000256" key="7">
    <source>
        <dbReference type="ARBA" id="ARBA00023077"/>
    </source>
</evidence>
<comment type="subcellular location">
    <subcellularLocation>
        <location evidence="1 10">Cell outer membrane</location>
        <topology evidence="1 10">Multi-pass membrane protein</topology>
    </subcellularLocation>
</comment>
<dbReference type="Gene3D" id="2.40.170.20">
    <property type="entry name" value="TonB-dependent receptor, beta-barrel domain"/>
    <property type="match status" value="1"/>
</dbReference>
<keyword evidence="8 10" id="KW-0472">Membrane</keyword>
<evidence type="ECO:0000256" key="2">
    <source>
        <dbReference type="ARBA" id="ARBA00022448"/>
    </source>
</evidence>
<evidence type="ECO:0000256" key="5">
    <source>
        <dbReference type="ARBA" id="ARBA00022729"/>
    </source>
</evidence>
<keyword evidence="5" id="KW-0732">Signal</keyword>
<dbReference type="Gene3D" id="2.170.130.10">
    <property type="entry name" value="TonB-dependent receptor, plug domain"/>
    <property type="match status" value="1"/>
</dbReference>
<dbReference type="EMBL" id="JAPCHY010000007">
    <property type="protein sequence ID" value="MCW4472757.1"/>
    <property type="molecule type" value="Genomic_DNA"/>
</dbReference>
<protein>
    <submittedName>
        <fullName evidence="14">TonB-dependent receptor</fullName>
    </submittedName>
</protein>
<dbReference type="CDD" id="cd01347">
    <property type="entry name" value="ligand_gated_channel"/>
    <property type="match status" value="1"/>
</dbReference>
<dbReference type="InterPro" id="IPR036942">
    <property type="entry name" value="Beta-barrel_TonB_sf"/>
</dbReference>
<keyword evidence="6" id="KW-0406">Ion transport</keyword>
<evidence type="ECO:0000256" key="10">
    <source>
        <dbReference type="PROSITE-ProRule" id="PRU01360"/>
    </source>
</evidence>
<reference evidence="14 15" key="1">
    <citation type="submission" date="2022-10" db="EMBL/GenBank/DDBJ databases">
        <title>Xanthomonas sp. H13-6.</title>
        <authorList>
            <person name="Liu X."/>
            <person name="Deng Z."/>
            <person name="Jiang Y."/>
            <person name="Yu T."/>
            <person name="Ai J."/>
        </authorList>
    </citation>
    <scope>NUCLEOTIDE SEQUENCE [LARGE SCALE GENOMIC DNA]</scope>
    <source>
        <strain evidence="14 15">H13-6</strain>
    </source>
</reference>
<sequence>MDTLVVTASGYEQNILDAPATISVIDAEELRGKAYTNITDALRDVAGIIITGSGVSQGVSIRGMGDEFTLFLVDGRPVAGLDAFQLVRGASVGGNSVNLLPPLEAIERIEVIRGPASSLYGSDAMGGVINIITRKVNNEWSGSVSAEYTVADNDISSDGFNTDFLVNAPLVKDTLSLQLSGGYQSIDESTYRGSNSTPEYKQRSFGSKFGWNIDERNSVTFGNNFIQGDRSRTPGVSLEPDATVSATDQSRSVRNSYFVTHDGKYDNLAWSSYVNYDESENRTSGVHMEVLTLNTQATLFLENHDLVGGINYKDESLQSGETNNLFPDTVLDRYHWAAFLEDTWSLSEKFAVTLSGRYDHNENFGGNFSPKAYAVYHLTDNLVLKGGLTSGFKVASLRDAAPDYGFASNGGMRLGNPDLKPEESLNKEIGIAYSNRERGLNTSLTAYRTDYKNKLTRTGRICEQNVECEFNGIIYPANASGYTTTVNIDEAELKGVEHTLDYRIRPNLTYRHNYTWSETVYSQGQQTGIPLNNNPKDMFNASLYWDPGERLTVWGRVNYRGKTSGVTLTVRGNLSDQFDPDSVNRAYVFYDAGLNFNVSQHLRLNAGIYNIANKLITTDDGYSSTLDGRRVVFSMTQRF</sequence>
<gene>
    <name evidence="14" type="ORF">OK345_09590</name>
</gene>
<organism evidence="14 15">
    <name type="scientific">Xanthomonas chitinilytica</name>
    <dbReference type="NCBI Taxonomy" id="2989819"/>
    <lineage>
        <taxon>Bacteria</taxon>
        <taxon>Pseudomonadati</taxon>
        <taxon>Pseudomonadota</taxon>
        <taxon>Gammaproteobacteria</taxon>
        <taxon>Lysobacterales</taxon>
        <taxon>Lysobacteraceae</taxon>
        <taxon>Xanthomonas</taxon>
    </lineage>
</organism>
<feature type="domain" description="TonB-dependent receptor-like beta-barrel" evidence="12">
    <location>
        <begin position="176"/>
        <end position="611"/>
    </location>
</feature>
<dbReference type="Pfam" id="PF07715">
    <property type="entry name" value="Plug"/>
    <property type="match status" value="1"/>
</dbReference>
<evidence type="ECO:0000259" key="13">
    <source>
        <dbReference type="Pfam" id="PF07715"/>
    </source>
</evidence>
<evidence type="ECO:0000256" key="6">
    <source>
        <dbReference type="ARBA" id="ARBA00023065"/>
    </source>
</evidence>
<dbReference type="PANTHER" id="PTHR30069:SF53">
    <property type="entry name" value="COLICIN I RECEPTOR-RELATED"/>
    <property type="match status" value="1"/>
</dbReference>
<evidence type="ECO:0000313" key="15">
    <source>
        <dbReference type="Proteomes" id="UP001209922"/>
    </source>
</evidence>
<dbReference type="Pfam" id="PF00593">
    <property type="entry name" value="TonB_dep_Rec_b-barrel"/>
    <property type="match status" value="1"/>
</dbReference>
<dbReference type="InterPro" id="IPR000531">
    <property type="entry name" value="Beta-barrel_TonB"/>
</dbReference>
<dbReference type="InterPro" id="IPR012910">
    <property type="entry name" value="Plug_dom"/>
</dbReference>
<evidence type="ECO:0000256" key="4">
    <source>
        <dbReference type="ARBA" id="ARBA00022692"/>
    </source>
</evidence>
<name>A0ABT3JW96_9XANT</name>
<comment type="caution">
    <text evidence="14">The sequence shown here is derived from an EMBL/GenBank/DDBJ whole genome shotgun (WGS) entry which is preliminary data.</text>
</comment>
<evidence type="ECO:0000259" key="12">
    <source>
        <dbReference type="Pfam" id="PF00593"/>
    </source>
</evidence>
<dbReference type="PANTHER" id="PTHR30069">
    <property type="entry name" value="TONB-DEPENDENT OUTER MEMBRANE RECEPTOR"/>
    <property type="match status" value="1"/>
</dbReference>
<dbReference type="InterPro" id="IPR039426">
    <property type="entry name" value="TonB-dep_rcpt-like"/>
</dbReference>
<accession>A0ABT3JW96</accession>
<evidence type="ECO:0000256" key="3">
    <source>
        <dbReference type="ARBA" id="ARBA00022452"/>
    </source>
</evidence>
<feature type="domain" description="TonB-dependent receptor plug" evidence="13">
    <location>
        <begin position="16"/>
        <end position="128"/>
    </location>
</feature>
<dbReference type="PROSITE" id="PS52016">
    <property type="entry name" value="TONB_DEPENDENT_REC_3"/>
    <property type="match status" value="1"/>
</dbReference>
<evidence type="ECO:0000256" key="11">
    <source>
        <dbReference type="RuleBase" id="RU003357"/>
    </source>
</evidence>
<keyword evidence="3 10" id="KW-1134">Transmembrane beta strand</keyword>
<comment type="similarity">
    <text evidence="10 11">Belongs to the TonB-dependent receptor family.</text>
</comment>
<evidence type="ECO:0000256" key="9">
    <source>
        <dbReference type="ARBA" id="ARBA00023237"/>
    </source>
</evidence>
<keyword evidence="14" id="KW-0675">Receptor</keyword>
<keyword evidence="4 10" id="KW-0812">Transmembrane</keyword>
<dbReference type="InterPro" id="IPR037066">
    <property type="entry name" value="Plug_dom_sf"/>
</dbReference>
<keyword evidence="2 10" id="KW-0813">Transport</keyword>
<evidence type="ECO:0000313" key="14">
    <source>
        <dbReference type="EMBL" id="MCW4472757.1"/>
    </source>
</evidence>
<keyword evidence="7 11" id="KW-0798">TonB box</keyword>